<dbReference type="Pfam" id="PF13376">
    <property type="entry name" value="OmdA"/>
    <property type="match status" value="1"/>
</dbReference>
<dbReference type="AlphaFoldDB" id="A0A7X9S0Z5"/>
<dbReference type="Gene3D" id="2.40.30.100">
    <property type="entry name" value="AF2212/PG0164-like"/>
    <property type="match status" value="1"/>
</dbReference>
<comment type="caution">
    <text evidence="1">The sequence shown here is derived from an EMBL/GenBank/DDBJ whole genome shotgun (WGS) entry which is preliminary data.</text>
</comment>
<gene>
    <name evidence="1" type="ORF">HHU12_30090</name>
</gene>
<organism evidence="1 2">
    <name type="scientific">Flammeovirga aprica JL-4</name>
    <dbReference type="NCBI Taxonomy" id="694437"/>
    <lineage>
        <taxon>Bacteria</taxon>
        <taxon>Pseudomonadati</taxon>
        <taxon>Bacteroidota</taxon>
        <taxon>Cytophagia</taxon>
        <taxon>Cytophagales</taxon>
        <taxon>Flammeovirgaceae</taxon>
        <taxon>Flammeovirga</taxon>
    </lineage>
</organism>
<dbReference type="Pfam" id="PF08922">
    <property type="entry name" value="DUF1905"/>
    <property type="match status" value="1"/>
</dbReference>
<reference evidence="1 2" key="1">
    <citation type="submission" date="2020-04" db="EMBL/GenBank/DDBJ databases">
        <title>Flammeovirga sp. SR4, a novel species isolated from seawater.</title>
        <authorList>
            <person name="Wang X."/>
        </authorList>
    </citation>
    <scope>NUCLEOTIDE SEQUENCE [LARGE SCALE GENOMIC DNA]</scope>
    <source>
        <strain evidence="1 2">ATCC 23126</strain>
    </source>
</reference>
<keyword evidence="2" id="KW-1185">Reference proteome</keyword>
<evidence type="ECO:0000313" key="1">
    <source>
        <dbReference type="EMBL" id="NME72249.1"/>
    </source>
</evidence>
<dbReference type="SUPFAM" id="SSF141694">
    <property type="entry name" value="AF2212/PG0164-like"/>
    <property type="match status" value="1"/>
</dbReference>
<dbReference type="RefSeq" id="WP_169660443.1">
    <property type="nucleotide sequence ID" value="NZ_JABANE010000146.1"/>
</dbReference>
<dbReference type="EMBL" id="JABANE010000146">
    <property type="protein sequence ID" value="NME72249.1"/>
    <property type="molecule type" value="Genomic_DNA"/>
</dbReference>
<protein>
    <submittedName>
        <fullName evidence="1">DUF1905 domain-containing protein</fullName>
    </submittedName>
</protein>
<evidence type="ECO:0000313" key="2">
    <source>
        <dbReference type="Proteomes" id="UP000576082"/>
    </source>
</evidence>
<dbReference type="Proteomes" id="UP000576082">
    <property type="component" value="Unassembled WGS sequence"/>
</dbReference>
<dbReference type="InterPro" id="IPR037079">
    <property type="entry name" value="AF2212/PG0164-like_sf"/>
</dbReference>
<sequence>MKLLAEGKYTLEKFPGKGGWTYAELPTIPMDKNNPFGWVRVNGLIDDYALENYKLMPMGNGNLFLPVKTQIRKKIKKEEGDEVFIKLYLDEASVVLPEEIKACLALESKDVQQHFDQLSEEKKKYYMNWIYNTKDEEIRAKRILEMIKKLEE</sequence>
<accession>A0A7X9S0Z5</accession>
<dbReference type="InterPro" id="IPR015018">
    <property type="entry name" value="DUF1905"/>
</dbReference>
<name>A0A7X9S0Z5_9BACT</name>
<proteinExistence type="predicted"/>